<accession>A0A4U2YY92</accession>
<keyword evidence="3" id="KW-1185">Reference proteome</keyword>
<sequence length="75" mass="8469">MSESLKKCEACDETFSWNDEVVLVNDEVYHKDCVSLYPTGYFAMLDGEPLGETENDDGSSAYEVMHEGEYEEESA</sequence>
<feature type="region of interest" description="Disordered" evidence="1">
    <location>
        <begin position="48"/>
        <end position="75"/>
    </location>
</feature>
<dbReference type="EMBL" id="SZPU01000056">
    <property type="protein sequence ID" value="TKI66648.1"/>
    <property type="molecule type" value="Genomic_DNA"/>
</dbReference>
<dbReference type="Proteomes" id="UP000308744">
    <property type="component" value="Unassembled WGS sequence"/>
</dbReference>
<protein>
    <recommendedName>
        <fullName evidence="4">LIM zinc-binding domain-containing protein</fullName>
    </recommendedName>
</protein>
<comment type="caution">
    <text evidence="2">The sequence shown here is derived from an EMBL/GenBank/DDBJ whole genome shotgun (WGS) entry which is preliminary data.</text>
</comment>
<name>A0A4U2YY92_9BACI</name>
<proteinExistence type="predicted"/>
<dbReference type="AlphaFoldDB" id="A0A4U2YY92"/>
<evidence type="ECO:0008006" key="4">
    <source>
        <dbReference type="Google" id="ProtNLM"/>
    </source>
</evidence>
<evidence type="ECO:0000313" key="2">
    <source>
        <dbReference type="EMBL" id="TKI66648.1"/>
    </source>
</evidence>
<evidence type="ECO:0000256" key="1">
    <source>
        <dbReference type="SAM" id="MobiDB-lite"/>
    </source>
</evidence>
<reference evidence="2 3" key="1">
    <citation type="submission" date="2019-04" db="EMBL/GenBank/DDBJ databases">
        <title>Lysinibacillus genome sequencing.</title>
        <authorList>
            <person name="Dunlap C."/>
        </authorList>
    </citation>
    <scope>NUCLEOTIDE SEQUENCE [LARGE SCALE GENOMIC DNA]</scope>
    <source>
        <strain evidence="2 3">CCTCC AB 2010389</strain>
    </source>
</reference>
<organism evidence="2 3">
    <name type="scientific">Lysinibacillus mangiferihumi</name>
    <dbReference type="NCBI Taxonomy" id="1130819"/>
    <lineage>
        <taxon>Bacteria</taxon>
        <taxon>Bacillati</taxon>
        <taxon>Bacillota</taxon>
        <taxon>Bacilli</taxon>
        <taxon>Bacillales</taxon>
        <taxon>Bacillaceae</taxon>
        <taxon>Lysinibacillus</taxon>
    </lineage>
</organism>
<gene>
    <name evidence="2" type="ORF">FC756_14580</name>
</gene>
<dbReference type="RefSeq" id="WP_107896603.1">
    <property type="nucleotide sequence ID" value="NZ_PYWM01000022.1"/>
</dbReference>
<evidence type="ECO:0000313" key="3">
    <source>
        <dbReference type="Proteomes" id="UP000308744"/>
    </source>
</evidence>